<accession>A0A6A3H1D5</accession>
<evidence type="ECO:0000313" key="3">
    <source>
        <dbReference type="Proteomes" id="UP000429607"/>
    </source>
</evidence>
<feature type="region of interest" description="Disordered" evidence="1">
    <location>
        <begin position="171"/>
        <end position="293"/>
    </location>
</feature>
<dbReference type="EMBL" id="QXFV01005988">
    <property type="protein sequence ID" value="KAE8962894.1"/>
    <property type="molecule type" value="Genomic_DNA"/>
</dbReference>
<feature type="compositionally biased region" description="Basic and acidic residues" evidence="1">
    <location>
        <begin position="75"/>
        <end position="98"/>
    </location>
</feature>
<evidence type="ECO:0000256" key="1">
    <source>
        <dbReference type="SAM" id="MobiDB-lite"/>
    </source>
</evidence>
<comment type="caution">
    <text evidence="2">The sequence shown here is derived from an EMBL/GenBank/DDBJ whole genome shotgun (WGS) entry which is preliminary data.</text>
</comment>
<gene>
    <name evidence="2" type="ORF">PR001_g29554</name>
</gene>
<sequence>MNAVAETESAPEGASLVTTGPIPGHAGHAGQPTVAAGRTGNAQGPVPARVTHSETTPATDADGFRTVVRRPAHTRHSDLDSKPELRQQTSEEKSDVRLAELTARNGATSHARGDHPDASVRANLDTYPSVGTRQRGQKSKAKAKQQAKPPAFAKFKKAMAMGKFALLHDDDIDDNADVSDDEPDEAPYAYEPAPLTPKEVVHEALGQYGALAEEDSEDEVDGSNKDAMSDIASDDDSQRHMDVQSAEGCHDDSVSRRDTTATYSPFPHKDETSARVTGQPNATTGQMGKETSAMVQTPLTSFVTSAGEVIETLRTAASPVAHAEDDFVPGSPDSQQEFTMGTTHRATPDGDHTEPIRVAQFLDSFDGILLQQ</sequence>
<feature type="region of interest" description="Disordered" evidence="1">
    <location>
        <begin position="323"/>
        <end position="352"/>
    </location>
</feature>
<feature type="region of interest" description="Disordered" evidence="1">
    <location>
        <begin position="1"/>
        <end position="150"/>
    </location>
</feature>
<dbReference type="AlphaFoldDB" id="A0A6A3H1D5"/>
<feature type="compositionally biased region" description="Acidic residues" evidence="1">
    <location>
        <begin position="212"/>
        <end position="221"/>
    </location>
</feature>
<evidence type="ECO:0000313" key="2">
    <source>
        <dbReference type="EMBL" id="KAE8962894.1"/>
    </source>
</evidence>
<feature type="compositionally biased region" description="Basic residues" evidence="1">
    <location>
        <begin position="135"/>
        <end position="145"/>
    </location>
</feature>
<reference evidence="2 3" key="1">
    <citation type="submission" date="2018-09" db="EMBL/GenBank/DDBJ databases">
        <title>Genomic investigation of the strawberry pathogen Phytophthora fragariae indicates pathogenicity is determined by transcriptional variation in three key races.</title>
        <authorList>
            <person name="Adams T.M."/>
            <person name="Armitage A.D."/>
            <person name="Sobczyk M.K."/>
            <person name="Bates H.J."/>
            <person name="Dunwell J.M."/>
            <person name="Nellist C.F."/>
            <person name="Harrison R.J."/>
        </authorList>
    </citation>
    <scope>NUCLEOTIDE SEQUENCE [LARGE SCALE GENOMIC DNA]</scope>
    <source>
        <strain evidence="2 3">SCRP249</strain>
    </source>
</reference>
<feature type="compositionally biased region" description="Acidic residues" evidence="1">
    <location>
        <begin position="171"/>
        <end position="185"/>
    </location>
</feature>
<protein>
    <submittedName>
        <fullName evidence="2">Uncharacterized protein</fullName>
    </submittedName>
</protein>
<feature type="compositionally biased region" description="Polar residues" evidence="1">
    <location>
        <begin position="274"/>
        <end position="286"/>
    </location>
</feature>
<organism evidence="2 3">
    <name type="scientific">Phytophthora rubi</name>
    <dbReference type="NCBI Taxonomy" id="129364"/>
    <lineage>
        <taxon>Eukaryota</taxon>
        <taxon>Sar</taxon>
        <taxon>Stramenopiles</taxon>
        <taxon>Oomycota</taxon>
        <taxon>Peronosporomycetes</taxon>
        <taxon>Peronosporales</taxon>
        <taxon>Peronosporaceae</taxon>
        <taxon>Phytophthora</taxon>
    </lineage>
</organism>
<feature type="compositionally biased region" description="Polar residues" evidence="1">
    <location>
        <begin position="332"/>
        <end position="345"/>
    </location>
</feature>
<dbReference type="Proteomes" id="UP000429607">
    <property type="component" value="Unassembled WGS sequence"/>
</dbReference>
<name>A0A6A3H1D5_9STRA</name>
<feature type="compositionally biased region" description="Basic and acidic residues" evidence="1">
    <location>
        <begin position="236"/>
        <end position="259"/>
    </location>
</feature>
<proteinExistence type="predicted"/>